<evidence type="ECO:0000256" key="7">
    <source>
        <dbReference type="SAM" id="Coils"/>
    </source>
</evidence>
<keyword evidence="6" id="KW-1015">Disulfide bond</keyword>
<name>A0A9Q1JZM0_9CARY</name>
<feature type="coiled-coil region" evidence="7">
    <location>
        <begin position="48"/>
        <end position="96"/>
    </location>
</feature>
<dbReference type="AlphaFoldDB" id="A0A9Q1JZM0"/>
<evidence type="ECO:0000256" key="6">
    <source>
        <dbReference type="ARBA" id="ARBA00023157"/>
    </source>
</evidence>
<comment type="subcellular location">
    <subcellularLocation>
        <location evidence="1">Secreted</location>
    </subcellularLocation>
</comment>
<evidence type="ECO:0000313" key="10">
    <source>
        <dbReference type="Proteomes" id="UP001153076"/>
    </source>
</evidence>
<feature type="compositionally biased region" description="Polar residues" evidence="8">
    <location>
        <begin position="325"/>
        <end position="345"/>
    </location>
</feature>
<dbReference type="GO" id="GO:0005576">
    <property type="term" value="C:extracellular region"/>
    <property type="evidence" value="ECO:0007669"/>
    <property type="project" value="UniProtKB-SubCell"/>
</dbReference>
<reference evidence="9" key="1">
    <citation type="submission" date="2022-04" db="EMBL/GenBank/DDBJ databases">
        <title>Carnegiea gigantea Genome sequencing and assembly v2.</title>
        <authorList>
            <person name="Copetti D."/>
            <person name="Sanderson M.J."/>
            <person name="Burquez A."/>
            <person name="Wojciechowski M.F."/>
        </authorList>
    </citation>
    <scope>NUCLEOTIDE SEQUENCE</scope>
    <source>
        <strain evidence="9">SGP5-SGP5p</strain>
        <tissue evidence="9">Aerial part</tissue>
    </source>
</reference>
<dbReference type="GO" id="GO:0034605">
    <property type="term" value="P:cellular response to heat"/>
    <property type="evidence" value="ECO:0007669"/>
    <property type="project" value="TreeGrafter"/>
</dbReference>
<dbReference type="OrthoDB" id="60033at2759"/>
<dbReference type="Gene3D" id="6.10.280.220">
    <property type="match status" value="1"/>
</dbReference>
<evidence type="ECO:0000256" key="8">
    <source>
        <dbReference type="SAM" id="MobiDB-lite"/>
    </source>
</evidence>
<dbReference type="EMBL" id="JAKOGI010000519">
    <property type="protein sequence ID" value="KAJ8433727.1"/>
    <property type="molecule type" value="Genomic_DNA"/>
</dbReference>
<evidence type="ECO:0000256" key="2">
    <source>
        <dbReference type="ARBA" id="ARBA00009178"/>
    </source>
</evidence>
<keyword evidence="4" id="KW-0372">Hormone</keyword>
<keyword evidence="7" id="KW-0175">Coiled coil</keyword>
<protein>
    <recommendedName>
        <fullName evidence="11">Heat stress transcription factor A-5</fullName>
    </recommendedName>
</protein>
<accession>A0A9Q1JZM0</accession>
<keyword evidence="3" id="KW-0964">Secreted</keyword>
<comment type="similarity">
    <text evidence="2">Belongs to the plant rapid alkalinization factor (RALF) family.</text>
</comment>
<dbReference type="GO" id="GO:0005179">
    <property type="term" value="F:hormone activity"/>
    <property type="evidence" value="ECO:0007669"/>
    <property type="project" value="UniProtKB-KW"/>
</dbReference>
<evidence type="ECO:0000256" key="5">
    <source>
        <dbReference type="ARBA" id="ARBA00022729"/>
    </source>
</evidence>
<evidence type="ECO:0000256" key="3">
    <source>
        <dbReference type="ARBA" id="ARBA00022525"/>
    </source>
</evidence>
<evidence type="ECO:0000256" key="4">
    <source>
        <dbReference type="ARBA" id="ARBA00022702"/>
    </source>
</evidence>
<dbReference type="Proteomes" id="UP001153076">
    <property type="component" value="Unassembled WGS sequence"/>
</dbReference>
<dbReference type="PANTHER" id="PTHR10015">
    <property type="entry name" value="HEAT SHOCK TRANSCRIPTION FACTOR"/>
    <property type="match status" value="1"/>
</dbReference>
<sequence>MEGFRKIDPERWEFANEDFVKDKKHLLKNIHRRKPIHSHSHPPPDPERLTYEEEIEKLTREKNELDAKVSGFTMQRSVTKSQLEEITKRIASVEQRQEKLLACLHKAVQSPAFVEQLVQKIESMDLSAYSKKRRLPQVNHQQPAAENNFGDDQSSCRLEIESFHQQDLSNKLKLELSTAVSNINLVSNSTQSSSDDWASPPRKSSDAVMKDAEMGISTLPFATETAELLETEACLAFKMDSSLSDKVGSKECPALQSLQQSIVPTEECEGHISCQLNLSLASSQMPVNQDSYSDKATHMDVEAGGSAGTRPDENENRDGIELASKNNLSTGNMGNLSQEAPSNNKAPAPAAPARVNDQFWEQFLTERPGSSDTEEACSSYRALPCDDQEDRGSSHSMSRSAKNFDLGLKTLKSGEIDAMARRICQGKFGNCPASMAEFEVDSDSEAPKRRSVLAVERKYISYETLRRDLVPCSTPGSSYYHCGAAPANHYTRGCSRITQCARF</sequence>
<dbReference type="GO" id="GO:0006357">
    <property type="term" value="P:regulation of transcription by RNA polymerase II"/>
    <property type="evidence" value="ECO:0007669"/>
    <property type="project" value="TreeGrafter"/>
</dbReference>
<keyword evidence="5" id="KW-0732">Signal</keyword>
<organism evidence="9 10">
    <name type="scientific">Carnegiea gigantea</name>
    <dbReference type="NCBI Taxonomy" id="171969"/>
    <lineage>
        <taxon>Eukaryota</taxon>
        <taxon>Viridiplantae</taxon>
        <taxon>Streptophyta</taxon>
        <taxon>Embryophyta</taxon>
        <taxon>Tracheophyta</taxon>
        <taxon>Spermatophyta</taxon>
        <taxon>Magnoliopsida</taxon>
        <taxon>eudicotyledons</taxon>
        <taxon>Gunneridae</taxon>
        <taxon>Pentapetalae</taxon>
        <taxon>Caryophyllales</taxon>
        <taxon>Cactineae</taxon>
        <taxon>Cactaceae</taxon>
        <taxon>Cactoideae</taxon>
        <taxon>Echinocereeae</taxon>
        <taxon>Carnegiea</taxon>
    </lineage>
</organism>
<dbReference type="InterPro" id="IPR008801">
    <property type="entry name" value="RALF"/>
</dbReference>
<dbReference type="GO" id="GO:0003700">
    <property type="term" value="F:DNA-binding transcription factor activity"/>
    <property type="evidence" value="ECO:0007669"/>
    <property type="project" value="TreeGrafter"/>
</dbReference>
<comment type="caution">
    <text evidence="9">The sequence shown here is derived from an EMBL/GenBank/DDBJ whole genome shotgun (WGS) entry which is preliminary data.</text>
</comment>
<proteinExistence type="inferred from homology"/>
<dbReference type="PANTHER" id="PTHR10015:SF377">
    <property type="entry name" value="HEAT STRESS TRANSCRIPTION FACTOR A-5"/>
    <property type="match status" value="1"/>
</dbReference>
<dbReference type="GO" id="GO:0000978">
    <property type="term" value="F:RNA polymerase II cis-regulatory region sequence-specific DNA binding"/>
    <property type="evidence" value="ECO:0007669"/>
    <property type="project" value="TreeGrafter"/>
</dbReference>
<dbReference type="Pfam" id="PF05498">
    <property type="entry name" value="RALF"/>
    <property type="match status" value="1"/>
</dbReference>
<dbReference type="GO" id="GO:0005634">
    <property type="term" value="C:nucleus"/>
    <property type="evidence" value="ECO:0007669"/>
    <property type="project" value="TreeGrafter"/>
</dbReference>
<evidence type="ECO:0000256" key="1">
    <source>
        <dbReference type="ARBA" id="ARBA00004613"/>
    </source>
</evidence>
<feature type="region of interest" description="Disordered" evidence="8">
    <location>
        <begin position="325"/>
        <end position="352"/>
    </location>
</feature>
<evidence type="ECO:0008006" key="11">
    <source>
        <dbReference type="Google" id="ProtNLM"/>
    </source>
</evidence>
<evidence type="ECO:0000313" key="9">
    <source>
        <dbReference type="EMBL" id="KAJ8433727.1"/>
    </source>
</evidence>
<keyword evidence="10" id="KW-1185">Reference proteome</keyword>
<gene>
    <name evidence="9" type="ORF">Cgig2_019795</name>
</gene>